<accession>A0A8J5WUX2</accession>
<evidence type="ECO:0000313" key="3">
    <source>
        <dbReference type="Proteomes" id="UP000729402"/>
    </source>
</evidence>
<sequence>MEIAKAGELGAIEGEPGVVLVKKSQLSLTIDDASSNDENFNDDFSLSVHHNRLPPWHNSGVSGWTTDFKNHSLPLARIKKIMKANNDVHTITTEALVV</sequence>
<evidence type="ECO:0000259" key="1">
    <source>
        <dbReference type="Pfam" id="PF00808"/>
    </source>
</evidence>
<dbReference type="AlphaFoldDB" id="A0A8J5WUX2"/>
<organism evidence="2 3">
    <name type="scientific">Zizania palustris</name>
    <name type="common">Northern wild rice</name>
    <dbReference type="NCBI Taxonomy" id="103762"/>
    <lineage>
        <taxon>Eukaryota</taxon>
        <taxon>Viridiplantae</taxon>
        <taxon>Streptophyta</taxon>
        <taxon>Embryophyta</taxon>
        <taxon>Tracheophyta</taxon>
        <taxon>Spermatophyta</taxon>
        <taxon>Magnoliopsida</taxon>
        <taxon>Liliopsida</taxon>
        <taxon>Poales</taxon>
        <taxon>Poaceae</taxon>
        <taxon>BOP clade</taxon>
        <taxon>Oryzoideae</taxon>
        <taxon>Oryzeae</taxon>
        <taxon>Zizaniinae</taxon>
        <taxon>Zizania</taxon>
    </lineage>
</organism>
<dbReference type="OrthoDB" id="1431967at2759"/>
<dbReference type="Proteomes" id="UP000729402">
    <property type="component" value="Unassembled WGS sequence"/>
</dbReference>
<dbReference type="InterPro" id="IPR003958">
    <property type="entry name" value="CBFA_NFYB_domain"/>
</dbReference>
<proteinExistence type="predicted"/>
<dbReference type="EMBL" id="JAAALK010000080">
    <property type="protein sequence ID" value="KAG8095287.1"/>
    <property type="molecule type" value="Genomic_DNA"/>
</dbReference>
<comment type="caution">
    <text evidence="2">The sequence shown here is derived from an EMBL/GenBank/DDBJ whole genome shotgun (WGS) entry which is preliminary data.</text>
</comment>
<feature type="domain" description="Transcription factor CBF/NF-Y/archaeal histone" evidence="1">
    <location>
        <begin position="72"/>
        <end position="97"/>
    </location>
</feature>
<reference evidence="2" key="2">
    <citation type="submission" date="2021-02" db="EMBL/GenBank/DDBJ databases">
        <authorList>
            <person name="Kimball J.A."/>
            <person name="Haas M.W."/>
            <person name="Macchietto M."/>
            <person name="Kono T."/>
            <person name="Duquette J."/>
            <person name="Shao M."/>
        </authorList>
    </citation>
    <scope>NUCLEOTIDE SEQUENCE</scope>
    <source>
        <tissue evidence="2">Fresh leaf tissue</tissue>
    </source>
</reference>
<dbReference type="Pfam" id="PF00808">
    <property type="entry name" value="CBFD_NFYB_HMF"/>
    <property type="match status" value="1"/>
</dbReference>
<gene>
    <name evidence="2" type="ORF">GUJ93_ZPchr0012g19295</name>
</gene>
<name>A0A8J5WUX2_ZIZPA</name>
<evidence type="ECO:0000313" key="2">
    <source>
        <dbReference type="EMBL" id="KAG8095287.1"/>
    </source>
</evidence>
<protein>
    <recommendedName>
        <fullName evidence="1">Transcription factor CBF/NF-Y/archaeal histone domain-containing protein</fullName>
    </recommendedName>
</protein>
<reference evidence="2" key="1">
    <citation type="journal article" date="2021" name="bioRxiv">
        <title>Whole Genome Assembly and Annotation of Northern Wild Rice, Zizania palustris L., Supports a Whole Genome Duplication in the Zizania Genus.</title>
        <authorList>
            <person name="Haas M."/>
            <person name="Kono T."/>
            <person name="Macchietto M."/>
            <person name="Millas R."/>
            <person name="McGilp L."/>
            <person name="Shao M."/>
            <person name="Duquette J."/>
            <person name="Hirsch C.N."/>
            <person name="Kimball J."/>
        </authorList>
    </citation>
    <scope>NUCLEOTIDE SEQUENCE</scope>
    <source>
        <tissue evidence="2">Fresh leaf tissue</tissue>
    </source>
</reference>
<keyword evidence="3" id="KW-1185">Reference proteome</keyword>